<gene>
    <name evidence="1" type="ORF">BV912_09915</name>
</gene>
<dbReference type="OrthoDB" id="8602508at2"/>
<accession>A0A1X3DF71</accession>
<reference evidence="2" key="1">
    <citation type="submission" date="2017-01" db="EMBL/GenBank/DDBJ databases">
        <authorList>
            <person name="Mah S.A."/>
            <person name="Swanson W.J."/>
            <person name="Moy G.W."/>
            <person name="Vacquier V.D."/>
        </authorList>
    </citation>
    <scope>NUCLEOTIDE SEQUENCE [LARGE SCALE GENOMIC DNA]</scope>
    <source>
        <strain evidence="2">124861</strain>
    </source>
</reference>
<protein>
    <submittedName>
        <fullName evidence="1">Uncharacterized protein</fullName>
    </submittedName>
</protein>
<dbReference type="EMBL" id="MTAB01000026">
    <property type="protein sequence ID" value="OSI18382.1"/>
    <property type="molecule type" value="Genomic_DNA"/>
</dbReference>
<evidence type="ECO:0000313" key="1">
    <source>
        <dbReference type="EMBL" id="OSI18382.1"/>
    </source>
</evidence>
<sequence>MFNIHISKPVPVSVIGTYDSLEASSKQVDLFMRGNNPDACANIVQSEKGIGYTVQAVKWQ</sequence>
<name>A0A1X3DF71_9NEIS</name>
<comment type="caution">
    <text evidence="1">The sequence shown here is derived from an EMBL/GenBank/DDBJ whole genome shotgun (WGS) entry which is preliminary data.</text>
</comment>
<dbReference type="AlphaFoldDB" id="A0A1X3DF71"/>
<proteinExistence type="predicted"/>
<evidence type="ECO:0000313" key="2">
    <source>
        <dbReference type="Proteomes" id="UP000193303"/>
    </source>
</evidence>
<organism evidence="1 2">
    <name type="scientific">Neisseria dumasiana</name>
    <dbReference type="NCBI Taxonomy" id="1931275"/>
    <lineage>
        <taxon>Bacteria</taxon>
        <taxon>Pseudomonadati</taxon>
        <taxon>Pseudomonadota</taxon>
        <taxon>Betaproteobacteria</taxon>
        <taxon>Neisseriales</taxon>
        <taxon>Neisseriaceae</taxon>
        <taxon>Neisseria</taxon>
    </lineage>
</organism>
<dbReference type="Proteomes" id="UP000193303">
    <property type="component" value="Unassembled WGS sequence"/>
</dbReference>
<dbReference type="RefSeq" id="WP_085360222.1">
    <property type="nucleotide sequence ID" value="NZ_MTAB01000026.1"/>
</dbReference>